<feature type="chain" id="PRO_5012873969" description="POTRA domain-containing protein" evidence="10">
    <location>
        <begin position="28"/>
        <end position="569"/>
    </location>
</feature>
<dbReference type="Pfam" id="PF08479">
    <property type="entry name" value="POTRA_2"/>
    <property type="match status" value="1"/>
</dbReference>
<keyword evidence="6" id="KW-0653">Protein transport</keyword>
<dbReference type="GO" id="GO:0098046">
    <property type="term" value="C:type V protein secretion system complex"/>
    <property type="evidence" value="ECO:0007669"/>
    <property type="project" value="TreeGrafter"/>
</dbReference>
<keyword evidence="8" id="KW-0998">Cell outer membrane</keyword>
<proteinExistence type="inferred from homology"/>
<keyword evidence="13" id="KW-1185">Reference proteome</keyword>
<evidence type="ECO:0000256" key="8">
    <source>
        <dbReference type="ARBA" id="ARBA00023237"/>
    </source>
</evidence>
<evidence type="ECO:0000256" key="4">
    <source>
        <dbReference type="ARBA" id="ARBA00022452"/>
    </source>
</evidence>
<evidence type="ECO:0000256" key="7">
    <source>
        <dbReference type="ARBA" id="ARBA00023136"/>
    </source>
</evidence>
<feature type="signal peptide" evidence="10">
    <location>
        <begin position="1"/>
        <end position="27"/>
    </location>
</feature>
<dbReference type="GO" id="GO:0008320">
    <property type="term" value="F:protein transmembrane transporter activity"/>
    <property type="evidence" value="ECO:0007669"/>
    <property type="project" value="TreeGrafter"/>
</dbReference>
<comment type="caution">
    <text evidence="12">The sequence shown here is derived from an EMBL/GenBank/DDBJ whole genome shotgun (WGS) entry which is preliminary data.</text>
</comment>
<dbReference type="RefSeq" id="WP_088382323.1">
    <property type="nucleotide sequence ID" value="NZ_NIOF01000001.1"/>
</dbReference>
<dbReference type="InterPro" id="IPR051544">
    <property type="entry name" value="TPS_OM_transporter"/>
</dbReference>
<keyword evidence="4" id="KW-1134">Transmembrane beta strand</keyword>
<keyword evidence="7" id="KW-0472">Membrane</keyword>
<dbReference type="Pfam" id="PF03865">
    <property type="entry name" value="ShlB"/>
    <property type="match status" value="1"/>
</dbReference>
<feature type="domain" description="POTRA" evidence="11">
    <location>
        <begin position="72"/>
        <end position="148"/>
    </location>
</feature>
<accession>A0A246JKJ4</accession>
<dbReference type="GO" id="GO:0009279">
    <property type="term" value="C:cell outer membrane"/>
    <property type="evidence" value="ECO:0007669"/>
    <property type="project" value="UniProtKB-SubCell"/>
</dbReference>
<evidence type="ECO:0000256" key="10">
    <source>
        <dbReference type="SAM" id="SignalP"/>
    </source>
</evidence>
<dbReference type="PANTHER" id="PTHR34597:SF3">
    <property type="entry name" value="OUTER MEMBRANE TRANSPORTER CDIB"/>
    <property type="match status" value="1"/>
</dbReference>
<name>A0A246JKJ4_9BURK</name>
<dbReference type="PANTHER" id="PTHR34597">
    <property type="entry name" value="SLR1661 PROTEIN"/>
    <property type="match status" value="1"/>
</dbReference>
<dbReference type="EMBL" id="NIOF01000001">
    <property type="protein sequence ID" value="OWQ93174.1"/>
    <property type="molecule type" value="Genomic_DNA"/>
</dbReference>
<evidence type="ECO:0000256" key="5">
    <source>
        <dbReference type="ARBA" id="ARBA00022692"/>
    </source>
</evidence>
<evidence type="ECO:0000313" key="12">
    <source>
        <dbReference type="EMBL" id="OWQ93174.1"/>
    </source>
</evidence>
<evidence type="ECO:0000313" key="13">
    <source>
        <dbReference type="Proteomes" id="UP000197468"/>
    </source>
</evidence>
<dbReference type="PROSITE" id="PS51779">
    <property type="entry name" value="POTRA"/>
    <property type="match status" value="1"/>
</dbReference>
<organism evidence="12 13">
    <name type="scientific">Roseateles aquatilis</name>
    <dbReference type="NCBI Taxonomy" id="431061"/>
    <lineage>
        <taxon>Bacteria</taxon>
        <taxon>Pseudomonadati</taxon>
        <taxon>Pseudomonadota</taxon>
        <taxon>Betaproteobacteria</taxon>
        <taxon>Burkholderiales</taxon>
        <taxon>Sphaerotilaceae</taxon>
        <taxon>Roseateles</taxon>
    </lineage>
</organism>
<dbReference type="Gene3D" id="2.40.160.50">
    <property type="entry name" value="membrane protein fhac: a member of the omp85/tpsb transporter family"/>
    <property type="match status" value="1"/>
</dbReference>
<dbReference type="GO" id="GO:0046819">
    <property type="term" value="P:protein secretion by the type V secretion system"/>
    <property type="evidence" value="ECO:0007669"/>
    <property type="project" value="TreeGrafter"/>
</dbReference>
<evidence type="ECO:0000256" key="3">
    <source>
        <dbReference type="ARBA" id="ARBA00022448"/>
    </source>
</evidence>
<keyword evidence="5" id="KW-0812">Transmembrane</keyword>
<protein>
    <recommendedName>
        <fullName evidence="11">POTRA domain-containing protein</fullName>
    </recommendedName>
</protein>
<comment type="subcellular location">
    <subcellularLocation>
        <location evidence="1">Cell outer membrane</location>
    </subcellularLocation>
</comment>
<evidence type="ECO:0000256" key="9">
    <source>
        <dbReference type="SAM" id="MobiDB-lite"/>
    </source>
</evidence>
<evidence type="ECO:0000256" key="2">
    <source>
        <dbReference type="ARBA" id="ARBA00009055"/>
    </source>
</evidence>
<comment type="similarity">
    <text evidence="2">Belongs to the TPS (TC 1.B.20) family.</text>
</comment>
<feature type="region of interest" description="Disordered" evidence="9">
    <location>
        <begin position="31"/>
        <end position="61"/>
    </location>
</feature>
<sequence length="569" mass="60392">MNPHPGSLSVLAQRLLITGVCLLPALAAGQQAPQAPQVTPRDLRPETPPRPPAALPAPAPQAVPGKAETLFVVVGDITLVGAFPDLTATTQALIAPLRGQRRSVADLYRLADEIENQYRAAGYALVRVVVPPQSLKDGGTLTFTLIDGFVERIDLAAVPERARRQVQATLAPLVGQRRLTSAALERALTLAGRGPGLSLRSALGAGQATGGTVLVLEGEHEPVVVSLSADDRSSAALGPWQSSVQVRLNQLGQRGEQLYFYVSGGADVARMFQTDARRRVGGGGVIVPLGDSGLSLNPEFTVSDTKPTPAPLAPLSRSQLERYTLRLIYPLILDRQQELTLTGTLDASRQTDSLPDFNYVLDIDALRVARLTVDWTRPLQAGRLRVSSTYSQGFTELGARTPVEIEATGIPMSRLGAKSSFKRLEMTASFDSGPLPWGLQARGVARAQWALEGVMPGAELFSLDGEDALSTFVAGAISDDGGWSLRQEVSRPMGGDIGGAALGLSPYAFAAGGRVTTRIEGAATRGLAASYGLGLRTQWRGASLSVEYGRRRIAGVNEDRAFLKGQVQF</sequence>
<feature type="compositionally biased region" description="Pro residues" evidence="9">
    <location>
        <begin position="48"/>
        <end position="61"/>
    </location>
</feature>
<evidence type="ECO:0000256" key="1">
    <source>
        <dbReference type="ARBA" id="ARBA00004442"/>
    </source>
</evidence>
<keyword evidence="3" id="KW-0813">Transport</keyword>
<dbReference type="AlphaFoldDB" id="A0A246JKJ4"/>
<dbReference type="InterPro" id="IPR013686">
    <property type="entry name" value="Polypept-transport_assoc_ShlB"/>
</dbReference>
<dbReference type="InterPro" id="IPR034746">
    <property type="entry name" value="POTRA"/>
</dbReference>
<evidence type="ECO:0000256" key="6">
    <source>
        <dbReference type="ARBA" id="ARBA00022927"/>
    </source>
</evidence>
<dbReference type="OrthoDB" id="572300at2"/>
<keyword evidence="10" id="KW-0732">Signal</keyword>
<dbReference type="InterPro" id="IPR005565">
    <property type="entry name" value="Hemolysn_activator_HlyB_C"/>
</dbReference>
<gene>
    <name evidence="12" type="ORF">CDN99_01350</name>
</gene>
<dbReference type="Gene3D" id="3.10.20.310">
    <property type="entry name" value="membrane protein fhac"/>
    <property type="match status" value="1"/>
</dbReference>
<reference evidence="12 13" key="1">
    <citation type="journal article" date="2008" name="Int. J. Syst. Evol. Microbiol.">
        <title>Description of Roseateles aquatilis sp. nov. and Roseateles terrae sp. nov., in the class Betaproteobacteria, and emended description of the genus Roseateles.</title>
        <authorList>
            <person name="Gomila M."/>
            <person name="Bowien B."/>
            <person name="Falsen E."/>
            <person name="Moore E.R."/>
            <person name="Lalucat J."/>
        </authorList>
    </citation>
    <scope>NUCLEOTIDE SEQUENCE [LARGE SCALE GENOMIC DNA]</scope>
    <source>
        <strain evidence="12 13">CCUG 48205</strain>
    </source>
</reference>
<evidence type="ECO:0000259" key="11">
    <source>
        <dbReference type="PROSITE" id="PS51779"/>
    </source>
</evidence>
<dbReference type="Proteomes" id="UP000197468">
    <property type="component" value="Unassembled WGS sequence"/>
</dbReference>